<comment type="caution">
    <text evidence="2">The sequence shown here is derived from an EMBL/GenBank/DDBJ whole genome shotgun (WGS) entry which is preliminary data.</text>
</comment>
<dbReference type="PANTHER" id="PTHR13627:SF34">
    <property type="entry name" value="RIBITOL-5-PHOSPHATE TRANSFERASE"/>
    <property type="match status" value="1"/>
</dbReference>
<dbReference type="Pfam" id="PF04991">
    <property type="entry name" value="LicD"/>
    <property type="match status" value="1"/>
</dbReference>
<reference evidence="2" key="1">
    <citation type="submission" date="2020-06" db="EMBL/GenBank/DDBJ databases">
        <title>Draft genome of Bugula neritina, a colonial animal packing powerful symbionts and potential medicines.</title>
        <authorList>
            <person name="Rayko M."/>
        </authorList>
    </citation>
    <scope>NUCLEOTIDE SEQUENCE [LARGE SCALE GENOMIC DNA]</scope>
    <source>
        <strain evidence="2">Kwan_BN1</strain>
    </source>
</reference>
<gene>
    <name evidence="2" type="ORF">EB796_016384</name>
</gene>
<dbReference type="PANTHER" id="PTHR13627">
    <property type="entry name" value="FUKUTIN RELATED PROTEIN"/>
    <property type="match status" value="1"/>
</dbReference>
<evidence type="ECO:0000259" key="1">
    <source>
        <dbReference type="Pfam" id="PF04991"/>
    </source>
</evidence>
<organism evidence="2 3">
    <name type="scientific">Bugula neritina</name>
    <name type="common">Brown bryozoan</name>
    <name type="synonym">Sertularia neritina</name>
    <dbReference type="NCBI Taxonomy" id="10212"/>
    <lineage>
        <taxon>Eukaryota</taxon>
        <taxon>Metazoa</taxon>
        <taxon>Spiralia</taxon>
        <taxon>Lophotrochozoa</taxon>
        <taxon>Bryozoa</taxon>
        <taxon>Gymnolaemata</taxon>
        <taxon>Cheilostomatida</taxon>
        <taxon>Flustrina</taxon>
        <taxon>Buguloidea</taxon>
        <taxon>Bugulidae</taxon>
        <taxon>Bugula</taxon>
    </lineage>
</organism>
<dbReference type="EMBL" id="VXIV02002475">
    <property type="protein sequence ID" value="KAF6025299.1"/>
    <property type="molecule type" value="Genomic_DNA"/>
</dbReference>
<dbReference type="InterPro" id="IPR052613">
    <property type="entry name" value="LicD_transferase"/>
</dbReference>
<name>A0A7J7JG62_BUGNE</name>
<sequence>MLYRPPVDSRTEMMEKLVYLAESLAKTSHRTYAYKEKKTLNPAFSKVKQVINELISLPNNKGEEIIVLSQDSLYTLTTVVYNFVHMSDATKEMVERIIQDTVNIYPEIHIIVGVPHSLSVHVRVSSKLTVLYYKTRNVFYSSYKETDVWKKLLSKVSTEYVYIGRNITKFTEDIQLNVLVYHMISVGATVVSSSVKDTHTGQWKRACDQSIFKNYTLVYTPGYYMSIDSCFLCNHVAAPFLTHSHIFQHIPLEGGMTSVSGFALWFLELVKLKKIILSCPDSMSYVDNIDGDSNRDQLLDLAKHSQVEEIYLGQRAHFQYGCNEANTRCPADKPPSLALSHCCMNELSRGVKTVMGACKDHNMICELKEGTLLGSLKFEGTLPWEVDADLAVDSKNFTAVRDILVPYLKSEHLSFRNSKTYYRFYTPMRWFIEIFSVSSTDTSRLSKAGISPTRVLLDGEYVATPQSPGLFGRNRYGSEIYQHANHWRKRGRTSSWQFYEAGKFAECVKPGHHSCLDQFVADGSLRFNQNLLRG</sequence>
<evidence type="ECO:0000313" key="3">
    <source>
        <dbReference type="Proteomes" id="UP000593567"/>
    </source>
</evidence>
<dbReference type="Proteomes" id="UP000593567">
    <property type="component" value="Unassembled WGS sequence"/>
</dbReference>
<accession>A0A7J7JG62</accession>
<proteinExistence type="predicted"/>
<dbReference type="InterPro" id="IPR007074">
    <property type="entry name" value="LicD/FKTN/FKRP_NTP_transf"/>
</dbReference>
<dbReference type="GO" id="GO:0009100">
    <property type="term" value="P:glycoprotein metabolic process"/>
    <property type="evidence" value="ECO:0007669"/>
    <property type="project" value="UniProtKB-ARBA"/>
</dbReference>
<feature type="domain" description="LicD/FKTN/FKRP nucleotidyltransferase" evidence="1">
    <location>
        <begin position="358"/>
        <end position="407"/>
    </location>
</feature>
<dbReference type="OrthoDB" id="444255at2759"/>
<keyword evidence="3" id="KW-1185">Reference proteome</keyword>
<dbReference type="AlphaFoldDB" id="A0A7J7JG62"/>
<evidence type="ECO:0000313" key="2">
    <source>
        <dbReference type="EMBL" id="KAF6025299.1"/>
    </source>
</evidence>
<protein>
    <recommendedName>
        <fullName evidence="1">LicD/FKTN/FKRP nucleotidyltransferase domain-containing protein</fullName>
    </recommendedName>
</protein>